<name>A0ABS9UQP0_9BACT</name>
<evidence type="ECO:0000313" key="2">
    <source>
        <dbReference type="EMBL" id="MCH7398939.1"/>
    </source>
</evidence>
<dbReference type="EMBL" id="JAKZGS010000011">
    <property type="protein sequence ID" value="MCH7398939.1"/>
    <property type="molecule type" value="Genomic_DNA"/>
</dbReference>
<keyword evidence="3" id="KW-1185">Reference proteome</keyword>
<accession>A0ABS9UQP0</accession>
<feature type="domain" description="Outer membrane protein beta-barrel" evidence="1">
    <location>
        <begin position="208"/>
        <end position="325"/>
    </location>
</feature>
<gene>
    <name evidence="2" type="ORF">MM236_13115</name>
</gene>
<protein>
    <submittedName>
        <fullName evidence="2">Porin family protein</fullName>
    </submittedName>
</protein>
<evidence type="ECO:0000259" key="1">
    <source>
        <dbReference type="Pfam" id="PF13568"/>
    </source>
</evidence>
<comment type="caution">
    <text evidence="2">The sequence shown here is derived from an EMBL/GenBank/DDBJ whole genome shotgun (WGS) entry which is preliminary data.</text>
</comment>
<dbReference type="InterPro" id="IPR025665">
    <property type="entry name" value="Beta-barrel_OMP_2"/>
</dbReference>
<dbReference type="Proteomes" id="UP001165488">
    <property type="component" value="Unassembled WGS sequence"/>
</dbReference>
<dbReference type="RefSeq" id="WP_241275442.1">
    <property type="nucleotide sequence ID" value="NZ_JAKZGS010000011.1"/>
</dbReference>
<proteinExistence type="predicted"/>
<dbReference type="Pfam" id="PF13568">
    <property type="entry name" value="OMP_b-brl_2"/>
    <property type="match status" value="1"/>
</dbReference>
<organism evidence="2 3">
    <name type="scientific">Belliella calami</name>
    <dbReference type="NCBI Taxonomy" id="2923436"/>
    <lineage>
        <taxon>Bacteria</taxon>
        <taxon>Pseudomonadati</taxon>
        <taxon>Bacteroidota</taxon>
        <taxon>Cytophagia</taxon>
        <taxon>Cytophagales</taxon>
        <taxon>Cyclobacteriaceae</taxon>
        <taxon>Belliella</taxon>
    </lineage>
</organism>
<reference evidence="2" key="1">
    <citation type="submission" date="2022-03" db="EMBL/GenBank/DDBJ databases">
        <title>De novo assembled genomes of Belliella spp. (Cyclobacteriaceae) strains.</title>
        <authorList>
            <person name="Szabo A."/>
            <person name="Korponai K."/>
            <person name="Felfoldi T."/>
        </authorList>
    </citation>
    <scope>NUCLEOTIDE SEQUENCE</scope>
    <source>
        <strain evidence="2">DSM 107340</strain>
    </source>
</reference>
<dbReference type="Gene3D" id="2.40.160.20">
    <property type="match status" value="1"/>
</dbReference>
<sequence length="391" mass="44004">MNQTIKTTLLFILLILGSKLGICQNTISSKGNVITKDAENLMGIISFDPNDEITSIVYEDLNGNKKTFTTDDLLGIRLNDGSYFVQQPKIKSGIFVQKLFEGKLSVYKSKNQYILFDYYENLIFLNPNSGESAKRENYNTLFTITSGLCKIEKNFPYRKFKMNDKTLISIFREQHDCDNEKYTTYNKQTIDVDYSAAIGTMFQTSPILESRLRASSNHSISPMIQVGGRFKSAKPQYKKISLDISILWNQFNSEVIVIEENSTNTISSKEKTKIHALNIPLTVNYSFAPSATLQPYIGLGLMPSVHVGKSENGVVSSLERSNQYETLSAADIASVSGFTFSPVLKLGVVINNNIMVESILGHTPNFQRLISYSDSSKFSRQFFTFSLGYKF</sequence>
<evidence type="ECO:0000313" key="3">
    <source>
        <dbReference type="Proteomes" id="UP001165488"/>
    </source>
</evidence>